<keyword evidence="3 4" id="KW-0326">Glycosidase</keyword>
<evidence type="ECO:0000256" key="4">
    <source>
        <dbReference type="PIRNR" id="PIRNR018168"/>
    </source>
</evidence>
<dbReference type="GO" id="GO:0016985">
    <property type="term" value="F:mannan endo-1,4-beta-mannosidase activity"/>
    <property type="evidence" value="ECO:0007669"/>
    <property type="project" value="UniProtKB-UniRule"/>
</dbReference>
<dbReference type="EC" id="3.2.1.78" evidence="4"/>
<dbReference type="AlphaFoldDB" id="A0A401LPL2"/>
<evidence type="ECO:0000313" key="11">
    <source>
        <dbReference type="Proteomes" id="UP000288079"/>
    </source>
</evidence>
<comment type="caution">
    <text evidence="10">The sequence shown here is derived from an EMBL/GenBank/DDBJ whole genome shotgun (WGS) entry which is preliminary data.</text>
</comment>
<keyword evidence="4" id="KW-0119">Carbohydrate metabolism</keyword>
<gene>
    <name evidence="10" type="ORF">KGMB02408_03540</name>
</gene>
<sequence>MKKSIVLIMICSAFMNISCDGTQESNKKPSDPQATERAVSLYNRLFQLMDKGVMMGHQDDLAYGHQNYNPGASDVKEVTGDYPAVTGWEIGHLELGADRSLDSVYFDKMREGIIETDARGGINTMSWHGDNIITGGSTWDCKGNDVVHSVLPGQPKHDEFIQWLDRLAAFFNTLKDKNGEYIPVVFRLYHEHNSSWFWWGAEQSTPEDYIAMWRMTVDHFRKAGVNHLLFAYSPSSCTDEAAYLERYPGDEYVDIVGFDIYQFGDDEAAIQNYCRDMKHNMDIVTKYAAKAGKIPTVSETGWEGIKQADYFTKVIAPLLEPYKISWILFWRNAWEPDKPGHFYLPYKGHESAEDFKKMVSQPRFLMNQDINN</sequence>
<dbReference type="InterPro" id="IPR000805">
    <property type="entry name" value="Glyco_hydro_26"/>
</dbReference>
<dbReference type="EMBL" id="BHWB01000001">
    <property type="protein sequence ID" value="GCB33409.1"/>
    <property type="molecule type" value="Genomic_DNA"/>
</dbReference>
<dbReference type="PIRSF" id="PIRSF018168">
    <property type="entry name" value="Mannan-1_4-beta-mannosidase"/>
    <property type="match status" value="1"/>
</dbReference>
<keyword evidence="4" id="KW-0964">Secreted</keyword>
<feature type="domain" description="GH26" evidence="9">
    <location>
        <begin position="36"/>
        <end position="368"/>
    </location>
</feature>
<feature type="active site" description="Nucleophile" evidence="5 8">
    <location>
        <position position="299"/>
    </location>
</feature>
<dbReference type="InterPro" id="IPR022790">
    <property type="entry name" value="GH26_dom"/>
</dbReference>
<dbReference type="Pfam" id="PF02156">
    <property type="entry name" value="Glyco_hydro_26"/>
    <property type="match status" value="1"/>
</dbReference>
<evidence type="ECO:0000256" key="7">
    <source>
        <dbReference type="PIRSR" id="PIRSR018168-3"/>
    </source>
</evidence>
<evidence type="ECO:0000313" key="10">
    <source>
        <dbReference type="EMBL" id="GCB33409.1"/>
    </source>
</evidence>
<feature type="active site" description="Proton donor" evidence="5 8">
    <location>
        <position position="191"/>
    </location>
</feature>
<dbReference type="PANTHER" id="PTHR40079:SF4">
    <property type="entry name" value="GH26 DOMAIN-CONTAINING PROTEIN-RELATED"/>
    <property type="match status" value="1"/>
</dbReference>
<organism evidence="10 11">
    <name type="scientific">Bacteroides faecalis</name>
    <dbReference type="NCBI Taxonomy" id="2447885"/>
    <lineage>
        <taxon>Bacteria</taxon>
        <taxon>Pseudomonadati</taxon>
        <taxon>Bacteroidota</taxon>
        <taxon>Bacteroidia</taxon>
        <taxon>Bacteroidales</taxon>
        <taxon>Bacteroidaceae</taxon>
        <taxon>Bacteroides</taxon>
    </lineage>
</organism>
<evidence type="ECO:0000256" key="3">
    <source>
        <dbReference type="ARBA" id="ARBA00023295"/>
    </source>
</evidence>
<name>A0A401LPL2_9BACE</name>
<feature type="binding site" evidence="6">
    <location>
        <position position="261"/>
    </location>
    <ligand>
        <name>substrate</name>
    </ligand>
</feature>
<dbReference type="PANTHER" id="PTHR40079">
    <property type="entry name" value="MANNAN ENDO-1,4-BETA-MANNOSIDASE E-RELATED"/>
    <property type="match status" value="1"/>
</dbReference>
<keyword evidence="11" id="KW-1185">Reference proteome</keyword>
<dbReference type="PRINTS" id="PR00739">
    <property type="entry name" value="GLHYDRLASE26"/>
</dbReference>
<comment type="subcellular location">
    <subcellularLocation>
        <location evidence="4">Secreted</location>
    </subcellularLocation>
</comment>
<dbReference type="InterPro" id="IPR016714">
    <property type="entry name" value="MANB/E"/>
</dbReference>
<evidence type="ECO:0000256" key="2">
    <source>
        <dbReference type="ARBA" id="ARBA00022801"/>
    </source>
</evidence>
<evidence type="ECO:0000256" key="5">
    <source>
        <dbReference type="PIRSR" id="PIRSR018168-1"/>
    </source>
</evidence>
<feature type="site" description="Plays an important role in maintaining the position of the catalytic nucleophile" evidence="7">
    <location>
        <position position="190"/>
    </location>
</feature>
<evidence type="ECO:0000256" key="6">
    <source>
        <dbReference type="PIRSR" id="PIRSR018168-2"/>
    </source>
</evidence>
<dbReference type="PROSITE" id="PS51764">
    <property type="entry name" value="GH26"/>
    <property type="match status" value="1"/>
</dbReference>
<proteinExistence type="inferred from homology"/>
<dbReference type="GO" id="GO:0005576">
    <property type="term" value="C:extracellular region"/>
    <property type="evidence" value="ECO:0007669"/>
    <property type="project" value="UniProtKB-SubCell"/>
</dbReference>
<accession>A0A401LPL2</accession>
<feature type="binding site" evidence="6">
    <location>
        <position position="196"/>
    </location>
    <ligand>
        <name>substrate</name>
    </ligand>
</feature>
<dbReference type="Gene3D" id="3.20.20.80">
    <property type="entry name" value="Glycosidases"/>
    <property type="match status" value="1"/>
</dbReference>
<keyword evidence="2 4" id="KW-0378">Hydrolase</keyword>
<evidence type="ECO:0000256" key="8">
    <source>
        <dbReference type="PROSITE-ProRule" id="PRU01100"/>
    </source>
</evidence>
<evidence type="ECO:0000259" key="9">
    <source>
        <dbReference type="PROSITE" id="PS51764"/>
    </source>
</evidence>
<dbReference type="InterPro" id="IPR017853">
    <property type="entry name" value="GH"/>
</dbReference>
<dbReference type="Proteomes" id="UP000288079">
    <property type="component" value="Unassembled WGS sequence"/>
</dbReference>
<comment type="similarity">
    <text evidence="1 4 8">Belongs to the glycosyl hydrolase 26 family.</text>
</comment>
<evidence type="ECO:0000256" key="1">
    <source>
        <dbReference type="ARBA" id="ARBA00007754"/>
    </source>
</evidence>
<dbReference type="OrthoDB" id="9816550at2"/>
<dbReference type="GO" id="GO:0006080">
    <property type="term" value="P:substituted mannan metabolic process"/>
    <property type="evidence" value="ECO:0007669"/>
    <property type="project" value="UniProtKB-UniRule"/>
</dbReference>
<feature type="binding site" evidence="6">
    <location>
        <position position="128"/>
    </location>
    <ligand>
        <name>substrate</name>
    </ligand>
</feature>
<comment type="catalytic activity">
    <reaction evidence="4">
        <text>Random hydrolysis of (1-&gt;4)-beta-D-mannosidic linkages in mannans, galactomannans and glucomannans.</text>
        <dbReference type="EC" id="3.2.1.78"/>
    </reaction>
</comment>
<reference evidence="10 11" key="1">
    <citation type="submission" date="2018-10" db="EMBL/GenBank/DDBJ databases">
        <title>Draft Genome Sequence of Bacteroides sp. KCTC 15687.</title>
        <authorList>
            <person name="Yu S.Y."/>
            <person name="Kim J.S."/>
            <person name="Oh B.S."/>
            <person name="Park S.H."/>
            <person name="Kang S.W."/>
            <person name="Park J.E."/>
            <person name="Choi S.H."/>
            <person name="Han K.I."/>
            <person name="Lee K.C."/>
            <person name="Eom M.K."/>
            <person name="Suh M.K."/>
            <person name="Lee D.H."/>
            <person name="Yoon H."/>
            <person name="Kim B."/>
            <person name="Yang S.J."/>
            <person name="Lee J.S."/>
            <person name="Lee J.H."/>
        </authorList>
    </citation>
    <scope>NUCLEOTIDE SEQUENCE [LARGE SCALE GENOMIC DNA]</scope>
    <source>
        <strain evidence="10 11">KCTC 15687</strain>
    </source>
</reference>
<protein>
    <recommendedName>
        <fullName evidence="4">Mannan endo-1,4-beta-mannosidase</fullName>
        <ecNumber evidence="4">3.2.1.78</ecNumber>
    </recommendedName>
</protein>
<dbReference type="SUPFAM" id="SSF51445">
    <property type="entry name" value="(Trans)glycosidases"/>
    <property type="match status" value="1"/>
</dbReference>